<dbReference type="InterPro" id="IPR051321">
    <property type="entry name" value="PHA/PHB_synthase"/>
</dbReference>
<evidence type="ECO:0000259" key="4">
    <source>
        <dbReference type="Pfam" id="PF07167"/>
    </source>
</evidence>
<dbReference type="InterPro" id="IPR010941">
    <property type="entry name" value="PhaC_N"/>
</dbReference>
<organism evidence="6 7">
    <name type="scientific">Meinhardsimonia xiamenensis</name>
    <dbReference type="NCBI Taxonomy" id="990712"/>
    <lineage>
        <taxon>Bacteria</taxon>
        <taxon>Pseudomonadati</taxon>
        <taxon>Pseudomonadota</taxon>
        <taxon>Alphaproteobacteria</taxon>
        <taxon>Rhodobacterales</taxon>
        <taxon>Paracoccaceae</taxon>
        <taxon>Meinhardsimonia</taxon>
    </lineage>
</organism>
<dbReference type="EMBL" id="FNFV01000002">
    <property type="protein sequence ID" value="SDK29455.1"/>
    <property type="molecule type" value="Genomic_DNA"/>
</dbReference>
<sequence length="612" mass="68256">MKADARELDTGQGPSAAAGRAATAPAPCVAPPAARDEAETSPYAVMDRALRASLAHLTQGLSPFALAAAWQDWATGLALSPGKRAELAEKAVRKAARFAAHVGTATMTGGNCPPCIEPLPQDKRFVGEDWQKPPFSFIWQGFLLAQQWWHNATTGVPGMTEQHERMVEFGARQWLDTVSPSNFPWTNPEVIRKTTAEGGMNLFRGWANFLEDWQRAVAGRPPVGAEAYRPGKNVAVTPGKVIYRNRLIELIQYAPATETVWREPVLIVPAWIMKYYILDLSPHNSLVRWLVERGHTVFIISWKNPTSEDRDLGLDDYRRLGVMEALDAIGQVVPDTPVHGVGYCLGGTLLAIAAAAMARDGDERFASLTFFAAQVDFTEAGEIMLFIDDKQVAFLEDMMWAQGYLDTKQMAGAFRMLRSNDLIWSRMVHDYLMGERQPMTDLMAWNADGTRLPYRMHSEYLRQLFLKNDLAEGRYRVEGRPIALSDIRAPIFAVGTERDHVAPWRSVYKFNLLTDTEVTFLLTSGGHNAGIVSEPGHPRRHYRVSKRAADAPYVDPDRWCEETPVNEGSWWPAWEEWLANRSTGRARPPRMGLPGTDAAALEDAPGSYVHQP</sequence>
<gene>
    <name evidence="6" type="ORF">SAMN05216257_102236</name>
</gene>
<dbReference type="PANTHER" id="PTHR36837:SF5">
    <property type="entry name" value="POLY-3-HYDROXYBUTYRATE SYNTHASE"/>
    <property type="match status" value="1"/>
</dbReference>
<keyword evidence="1" id="KW-0808">Transferase</keyword>
<dbReference type="PANTHER" id="PTHR36837">
    <property type="entry name" value="POLY(3-HYDROXYALKANOATE) POLYMERASE SUBUNIT PHAC"/>
    <property type="match status" value="1"/>
</dbReference>
<evidence type="ECO:0000313" key="7">
    <source>
        <dbReference type="Proteomes" id="UP000199328"/>
    </source>
</evidence>
<dbReference type="STRING" id="990712.SAMN05216257_102236"/>
<evidence type="ECO:0000256" key="2">
    <source>
        <dbReference type="ARBA" id="ARBA00023315"/>
    </source>
</evidence>
<dbReference type="Gene3D" id="3.40.50.1820">
    <property type="entry name" value="alpha/beta hydrolase"/>
    <property type="match status" value="1"/>
</dbReference>
<accession>A0A1G9ASB1</accession>
<evidence type="ECO:0000313" key="6">
    <source>
        <dbReference type="EMBL" id="SDK29455.1"/>
    </source>
</evidence>
<evidence type="ECO:0000259" key="5">
    <source>
        <dbReference type="Pfam" id="PF12551"/>
    </source>
</evidence>
<evidence type="ECO:0000256" key="1">
    <source>
        <dbReference type="ARBA" id="ARBA00022679"/>
    </source>
</evidence>
<feature type="region of interest" description="Disordered" evidence="3">
    <location>
        <begin position="584"/>
        <end position="612"/>
    </location>
</feature>
<dbReference type="InterPro" id="IPR022211">
    <property type="entry name" value="PHBC_N"/>
</dbReference>
<evidence type="ECO:0000256" key="3">
    <source>
        <dbReference type="SAM" id="MobiDB-lite"/>
    </source>
</evidence>
<dbReference type="Pfam" id="PF12551">
    <property type="entry name" value="PHBC_N"/>
    <property type="match status" value="1"/>
</dbReference>
<dbReference type="InterPro" id="IPR029058">
    <property type="entry name" value="AB_hydrolase_fold"/>
</dbReference>
<feature type="region of interest" description="Disordered" evidence="3">
    <location>
        <begin position="1"/>
        <end position="35"/>
    </location>
</feature>
<keyword evidence="2" id="KW-0012">Acyltransferase</keyword>
<dbReference type="GO" id="GO:0016746">
    <property type="term" value="F:acyltransferase activity"/>
    <property type="evidence" value="ECO:0007669"/>
    <property type="project" value="UniProtKB-KW"/>
</dbReference>
<feature type="domain" description="Poly-beta-hydroxybutyrate polymerase N-terminal" evidence="5">
    <location>
        <begin position="42"/>
        <end position="83"/>
    </location>
</feature>
<feature type="domain" description="Poly-beta-hydroxybutyrate polymerase N-terminal" evidence="4">
    <location>
        <begin position="121"/>
        <end position="290"/>
    </location>
</feature>
<proteinExistence type="predicted"/>
<dbReference type="Pfam" id="PF07167">
    <property type="entry name" value="PhaC_N"/>
    <property type="match status" value="1"/>
</dbReference>
<name>A0A1G9ASB1_9RHOB</name>
<dbReference type="AlphaFoldDB" id="A0A1G9ASB1"/>
<keyword evidence="7" id="KW-1185">Reference proteome</keyword>
<feature type="compositionally biased region" description="Low complexity" evidence="3">
    <location>
        <begin position="14"/>
        <end position="33"/>
    </location>
</feature>
<reference evidence="7" key="1">
    <citation type="submission" date="2016-10" db="EMBL/GenBank/DDBJ databases">
        <authorList>
            <person name="Varghese N."/>
            <person name="Submissions S."/>
        </authorList>
    </citation>
    <scope>NUCLEOTIDE SEQUENCE [LARGE SCALE GENOMIC DNA]</scope>
    <source>
        <strain evidence="7">CGMCC 1.10789</strain>
    </source>
</reference>
<dbReference type="GO" id="GO:0042619">
    <property type="term" value="P:poly-hydroxybutyrate biosynthetic process"/>
    <property type="evidence" value="ECO:0007669"/>
    <property type="project" value="InterPro"/>
</dbReference>
<dbReference type="Proteomes" id="UP000199328">
    <property type="component" value="Unassembled WGS sequence"/>
</dbReference>
<protein>
    <submittedName>
        <fullName evidence="6">Polyhydroxyalkanoate synthase</fullName>
    </submittedName>
</protein>
<dbReference type="SUPFAM" id="SSF53474">
    <property type="entry name" value="alpha/beta-Hydrolases"/>
    <property type="match status" value="1"/>
</dbReference>